<keyword evidence="2" id="KW-0808">Transferase</keyword>
<dbReference type="Gene3D" id="1.10.510.10">
    <property type="entry name" value="Transferase(Phosphotransferase) domain 1"/>
    <property type="match status" value="1"/>
</dbReference>
<organism evidence="2 3">
    <name type="scientific">Dactylonectria macrodidyma</name>
    <dbReference type="NCBI Taxonomy" id="307937"/>
    <lineage>
        <taxon>Eukaryota</taxon>
        <taxon>Fungi</taxon>
        <taxon>Dikarya</taxon>
        <taxon>Ascomycota</taxon>
        <taxon>Pezizomycotina</taxon>
        <taxon>Sordariomycetes</taxon>
        <taxon>Hypocreomycetidae</taxon>
        <taxon>Hypocreales</taxon>
        <taxon>Nectriaceae</taxon>
        <taxon>Dactylonectria</taxon>
    </lineage>
</organism>
<dbReference type="Proteomes" id="UP000738349">
    <property type="component" value="Unassembled WGS sequence"/>
</dbReference>
<dbReference type="SMART" id="SM00220">
    <property type="entry name" value="S_TKc"/>
    <property type="match status" value="1"/>
</dbReference>
<accession>A0A9P9EWF0</accession>
<dbReference type="PANTHER" id="PTHR24359">
    <property type="entry name" value="SERINE/THREONINE-PROTEIN KINASE SBK1"/>
    <property type="match status" value="1"/>
</dbReference>
<evidence type="ECO:0000259" key="1">
    <source>
        <dbReference type="PROSITE" id="PS50011"/>
    </source>
</evidence>
<comment type="caution">
    <text evidence="2">The sequence shown here is derived from an EMBL/GenBank/DDBJ whole genome shotgun (WGS) entry which is preliminary data.</text>
</comment>
<dbReference type="InterPro" id="IPR008271">
    <property type="entry name" value="Ser/Thr_kinase_AS"/>
</dbReference>
<dbReference type="PROSITE" id="PS00108">
    <property type="entry name" value="PROTEIN_KINASE_ST"/>
    <property type="match status" value="1"/>
</dbReference>
<dbReference type="GO" id="GO:0005524">
    <property type="term" value="F:ATP binding"/>
    <property type="evidence" value="ECO:0007669"/>
    <property type="project" value="InterPro"/>
</dbReference>
<dbReference type="PANTHER" id="PTHR24359:SF1">
    <property type="entry name" value="INHIBITOR OF NUCLEAR FACTOR KAPPA-B KINASE EPSILON SUBUNIT HOMOLOG 1-RELATED"/>
    <property type="match status" value="1"/>
</dbReference>
<dbReference type="SUPFAM" id="SSF56112">
    <property type="entry name" value="Protein kinase-like (PK-like)"/>
    <property type="match status" value="1"/>
</dbReference>
<dbReference type="AlphaFoldDB" id="A0A9P9EWF0"/>
<dbReference type="OrthoDB" id="4062651at2759"/>
<feature type="domain" description="Protein kinase" evidence="1">
    <location>
        <begin position="53"/>
        <end position="367"/>
    </location>
</feature>
<dbReference type="InterPro" id="IPR000719">
    <property type="entry name" value="Prot_kinase_dom"/>
</dbReference>
<name>A0A9P9EWF0_9HYPO</name>
<dbReference type="Pfam" id="PF00069">
    <property type="entry name" value="Pkinase"/>
    <property type="match status" value="1"/>
</dbReference>
<reference evidence="2" key="1">
    <citation type="journal article" date="2021" name="Nat. Commun.">
        <title>Genetic determinants of endophytism in the Arabidopsis root mycobiome.</title>
        <authorList>
            <person name="Mesny F."/>
            <person name="Miyauchi S."/>
            <person name="Thiergart T."/>
            <person name="Pickel B."/>
            <person name="Atanasova L."/>
            <person name="Karlsson M."/>
            <person name="Huettel B."/>
            <person name="Barry K.W."/>
            <person name="Haridas S."/>
            <person name="Chen C."/>
            <person name="Bauer D."/>
            <person name="Andreopoulos W."/>
            <person name="Pangilinan J."/>
            <person name="LaButti K."/>
            <person name="Riley R."/>
            <person name="Lipzen A."/>
            <person name="Clum A."/>
            <person name="Drula E."/>
            <person name="Henrissat B."/>
            <person name="Kohler A."/>
            <person name="Grigoriev I.V."/>
            <person name="Martin F.M."/>
            <person name="Hacquard S."/>
        </authorList>
    </citation>
    <scope>NUCLEOTIDE SEQUENCE</scope>
    <source>
        <strain evidence="2">MPI-CAGE-AT-0147</strain>
    </source>
</reference>
<evidence type="ECO:0000313" key="2">
    <source>
        <dbReference type="EMBL" id="KAH7146257.1"/>
    </source>
</evidence>
<gene>
    <name evidence="2" type="ORF">EDB81DRAFT_651254</name>
</gene>
<keyword evidence="2" id="KW-0418">Kinase</keyword>
<dbReference type="InterPro" id="IPR011009">
    <property type="entry name" value="Kinase-like_dom_sf"/>
</dbReference>
<evidence type="ECO:0000313" key="3">
    <source>
        <dbReference type="Proteomes" id="UP000738349"/>
    </source>
</evidence>
<proteinExistence type="predicted"/>
<protein>
    <submittedName>
        <fullName evidence="2">Kinase-like domain-containing protein</fullName>
    </submittedName>
</protein>
<dbReference type="EMBL" id="JAGMUV010000008">
    <property type="protein sequence ID" value="KAH7146257.1"/>
    <property type="molecule type" value="Genomic_DNA"/>
</dbReference>
<keyword evidence="3" id="KW-1185">Reference proteome</keyword>
<sequence>MTTQSSTSGQSITQIESLVDDDFAHADIIWAFATLFTHQELFLQPDRSPESQSLPRRVLGRGGSFIAKTATISDIHGTLRNEVVVFKRSIRVLRDSRVDENARALSILREIRILSFPDIRACPFIVNLLSITLESQDPDRQDEPYLRPILILEYSRLGDLATFFGASGSSGVDDEVKLKLVLDICRGLASLHRAGVTHGDMKPTNVLVFKNDSQDNANGFCAKLTDFGSSIINDAEPHARLRSFTPPWQAPEAGNATDRDGNLLEKTDLYSLGMVVWYMARNGTLPFSGSPFYFRESMLDDELKNVLSQIEAFKRDDGALDYAVDSIIVSLFHDDLDFKSLLQGFDMTEDDFQMSDGLCLPIMHRFFEIALRLLFFTLRQCPEERDMGKLIAFINRFIQDDTDTDSQSSNTDGTEVKPFNCRDSLSDLECSG</sequence>
<dbReference type="PROSITE" id="PS50011">
    <property type="entry name" value="PROTEIN_KINASE_DOM"/>
    <property type="match status" value="1"/>
</dbReference>
<dbReference type="GO" id="GO:0004674">
    <property type="term" value="F:protein serine/threonine kinase activity"/>
    <property type="evidence" value="ECO:0007669"/>
    <property type="project" value="TreeGrafter"/>
</dbReference>